<keyword evidence="3" id="KW-1185">Reference proteome</keyword>
<dbReference type="EMBL" id="JBGORX010000001">
    <property type="protein sequence ID" value="MFJ1268184.1"/>
    <property type="molecule type" value="Genomic_DNA"/>
</dbReference>
<comment type="caution">
    <text evidence="2">The sequence shown here is derived from an EMBL/GenBank/DDBJ whole genome shotgun (WGS) entry which is preliminary data.</text>
</comment>
<evidence type="ECO:0000313" key="3">
    <source>
        <dbReference type="Proteomes" id="UP001615550"/>
    </source>
</evidence>
<evidence type="ECO:0000313" key="2">
    <source>
        <dbReference type="EMBL" id="MFJ1268184.1"/>
    </source>
</evidence>
<reference evidence="2 3" key="1">
    <citation type="submission" date="2024-08" db="EMBL/GenBank/DDBJ databases">
        <title>Draft Genome Sequence of Legionella lytica strain DSB2004, Isolated From a Fire Sprinkler System.</title>
        <authorList>
            <person name="Everhart A.D."/>
            <person name="Kidane D.T."/>
            <person name="Farone A.L."/>
            <person name="Farone M.B."/>
        </authorList>
    </citation>
    <scope>NUCLEOTIDE SEQUENCE [LARGE SCALE GENOMIC DNA]</scope>
    <source>
        <strain evidence="2 3">DSB2004</strain>
    </source>
</reference>
<protein>
    <submittedName>
        <fullName evidence="2">Helix-turn-helix domain-containing protein</fullName>
    </submittedName>
</protein>
<evidence type="ECO:0000259" key="1">
    <source>
        <dbReference type="PROSITE" id="PS50943"/>
    </source>
</evidence>
<feature type="domain" description="HTH cro/C1-type" evidence="1">
    <location>
        <begin position="14"/>
        <end position="68"/>
    </location>
</feature>
<dbReference type="SMART" id="SM00530">
    <property type="entry name" value="HTH_XRE"/>
    <property type="match status" value="1"/>
</dbReference>
<sequence length="84" mass="9489">MPIIHSPAELSLLIKNQRKKLKLSQAEVGDLVGLKQKTISAIENAPKSVKLSTVFRILSALDLEMKISMKKEAEKTTTQWVEEW</sequence>
<dbReference type="Pfam" id="PF01381">
    <property type="entry name" value="HTH_3"/>
    <property type="match status" value="1"/>
</dbReference>
<accession>A0ABW8D9E4</accession>
<organism evidence="2 3">
    <name type="scientific">Legionella lytica</name>
    <dbReference type="NCBI Taxonomy" id="96232"/>
    <lineage>
        <taxon>Bacteria</taxon>
        <taxon>Pseudomonadati</taxon>
        <taxon>Pseudomonadota</taxon>
        <taxon>Gammaproteobacteria</taxon>
        <taxon>Legionellales</taxon>
        <taxon>Legionellaceae</taxon>
        <taxon>Legionella</taxon>
    </lineage>
</organism>
<dbReference type="CDD" id="cd00093">
    <property type="entry name" value="HTH_XRE"/>
    <property type="match status" value="1"/>
</dbReference>
<dbReference type="PROSITE" id="PS50943">
    <property type="entry name" value="HTH_CROC1"/>
    <property type="match status" value="1"/>
</dbReference>
<proteinExistence type="predicted"/>
<dbReference type="Gene3D" id="1.10.260.40">
    <property type="entry name" value="lambda repressor-like DNA-binding domains"/>
    <property type="match status" value="1"/>
</dbReference>
<dbReference type="InterPro" id="IPR010982">
    <property type="entry name" value="Lambda_DNA-bd_dom_sf"/>
</dbReference>
<dbReference type="Proteomes" id="UP001615550">
    <property type="component" value="Unassembled WGS sequence"/>
</dbReference>
<dbReference type="SUPFAM" id="SSF47413">
    <property type="entry name" value="lambda repressor-like DNA-binding domains"/>
    <property type="match status" value="1"/>
</dbReference>
<dbReference type="RefSeq" id="WP_400187001.1">
    <property type="nucleotide sequence ID" value="NZ_JBGORX010000001.1"/>
</dbReference>
<gene>
    <name evidence="2" type="ORF">ACD661_06415</name>
</gene>
<name>A0ABW8D9E4_9GAMM</name>
<dbReference type="InterPro" id="IPR001387">
    <property type="entry name" value="Cro/C1-type_HTH"/>
</dbReference>